<dbReference type="PANTHER" id="PTHR43475:SF1">
    <property type="entry name" value="METHYLTHIORIBOSE-1-PHOSPHATE ISOMERASE"/>
    <property type="match status" value="1"/>
</dbReference>
<dbReference type="GO" id="GO:0019509">
    <property type="term" value="P:L-methionine salvage from methylthioadenosine"/>
    <property type="evidence" value="ECO:0007669"/>
    <property type="project" value="UniProtKB-UniRule"/>
</dbReference>
<evidence type="ECO:0000256" key="2">
    <source>
        <dbReference type="HAMAP-Rule" id="MF_01678"/>
    </source>
</evidence>
<comment type="function">
    <text evidence="2">Catalyzes the interconversion of methylthioribose-1-phosphate (MTR-1-P) into methylthioribulose-1-phosphate (MTRu-1-P).</text>
</comment>
<dbReference type="PANTHER" id="PTHR43475">
    <property type="entry name" value="METHYLTHIORIBOSE-1-PHOSPHATE ISOMERASE"/>
    <property type="match status" value="1"/>
</dbReference>
<feature type="binding site" evidence="2">
    <location>
        <position position="200"/>
    </location>
    <ligand>
        <name>substrate</name>
    </ligand>
</feature>
<feature type="binding site" evidence="2">
    <location>
        <position position="99"/>
    </location>
    <ligand>
        <name>substrate</name>
    </ligand>
</feature>
<dbReference type="HAMAP" id="MF_01678">
    <property type="entry name" value="Salvage_MtnA"/>
    <property type="match status" value="1"/>
</dbReference>
<dbReference type="InterPro" id="IPR037171">
    <property type="entry name" value="NagB/RpiA_transferase-like"/>
</dbReference>
<dbReference type="NCBIfam" id="NF004326">
    <property type="entry name" value="PRK05720.1"/>
    <property type="match status" value="1"/>
</dbReference>
<dbReference type="GO" id="GO:0046523">
    <property type="term" value="F:S-methyl-5-thioribose-1-phosphate isomerase activity"/>
    <property type="evidence" value="ECO:0007669"/>
    <property type="project" value="UniProtKB-UniRule"/>
</dbReference>
<keyword evidence="2" id="KW-0486">Methionine biosynthesis</keyword>
<dbReference type="InterPro" id="IPR000649">
    <property type="entry name" value="IF-2B-related"/>
</dbReference>
<dbReference type="AlphaFoldDB" id="A0A532V6Y0"/>
<comment type="pathway">
    <text evidence="2">Amino-acid biosynthesis; L-methionine biosynthesis via salvage pathway; L-methionine from S-methyl-5-thio-alpha-D-ribose 1-phosphate: step 1/6.</text>
</comment>
<dbReference type="InterPro" id="IPR027363">
    <property type="entry name" value="M1Pi_N"/>
</dbReference>
<reference evidence="3 4" key="1">
    <citation type="submission" date="2017-06" db="EMBL/GenBank/DDBJ databases">
        <title>Novel microbial phyla capable of carbon fixation and sulfur reduction in deep-sea sediments.</title>
        <authorList>
            <person name="Huang J."/>
            <person name="Baker B."/>
            <person name="Wang Y."/>
        </authorList>
    </citation>
    <scope>NUCLEOTIDE SEQUENCE [LARGE SCALE GENOMIC DNA]</scope>
    <source>
        <strain evidence="3">B3_TA06</strain>
    </source>
</reference>
<dbReference type="InterPro" id="IPR042529">
    <property type="entry name" value="IF_2B-like_C"/>
</dbReference>
<feature type="site" description="Transition state stabilizer" evidence="2">
    <location>
        <position position="161"/>
    </location>
</feature>
<proteinExistence type="inferred from homology"/>
<comment type="caution">
    <text evidence="3">The sequence shown here is derived from an EMBL/GenBank/DDBJ whole genome shotgun (WGS) entry which is preliminary data.</text>
</comment>
<dbReference type="EC" id="5.3.1.23" evidence="2"/>
<evidence type="ECO:0000313" key="3">
    <source>
        <dbReference type="EMBL" id="TKJ42955.1"/>
    </source>
</evidence>
<dbReference type="NCBIfam" id="TIGR00512">
    <property type="entry name" value="salvage_mtnA"/>
    <property type="match status" value="1"/>
</dbReference>
<dbReference type="NCBIfam" id="TIGR00524">
    <property type="entry name" value="eIF-2B_rel"/>
    <property type="match status" value="1"/>
</dbReference>
<dbReference type="Gene3D" id="1.20.120.420">
    <property type="entry name" value="translation initiation factor eif-2b, domain 1"/>
    <property type="match status" value="1"/>
</dbReference>
<name>A0A532V6Y0_UNCT6</name>
<dbReference type="InterPro" id="IPR011559">
    <property type="entry name" value="Initiation_fac_2B_a/b/d"/>
</dbReference>
<sequence length="344" mass="37064">MSQTQGGPKRPPSSFQPPYHALRWDSRSFAVLDQRELPLKKRYLRLADITSACQAIRTLAVRGAPLIGVTAALAVAHAARKGATQQELVRGIKKLAATRPTAVNLFVALDRMKAVVENRDSRDEIVAEALNIWKEEKDYSLAIAKHGQKLIRKGMRVGTYCNTGALAAPGIGTALGVIIKAHLAGKGIHVIVSETRPLLQGSRLTAWELSQWKIPYTLVTESALASVVGELDAIFVGADRIAANGEVANKVGTYGLAIMARHFKVPFYVVAPSSSVDLSLKDGAEIPIERRSADEVRTFGSCRTAPRDASVANPAFDVTPARLISGIITEKGVLSAPYAKSLRR</sequence>
<evidence type="ECO:0000313" key="4">
    <source>
        <dbReference type="Proteomes" id="UP000317778"/>
    </source>
</evidence>
<keyword evidence="2" id="KW-0028">Amino-acid biosynthesis</keyword>
<gene>
    <name evidence="2 3" type="primary">mtnA</name>
    <name evidence="3" type="ORF">CEE36_05575</name>
</gene>
<dbReference type="SUPFAM" id="SSF100950">
    <property type="entry name" value="NagB/RpiA/CoA transferase-like"/>
    <property type="match status" value="1"/>
</dbReference>
<dbReference type="FunFam" id="3.40.50.10470:FF:000006">
    <property type="entry name" value="Methylthioribose-1-phosphate isomerase"/>
    <property type="match status" value="1"/>
</dbReference>
<dbReference type="Proteomes" id="UP000317778">
    <property type="component" value="Unassembled WGS sequence"/>
</dbReference>
<protein>
    <recommendedName>
        <fullName evidence="2">Methylthioribose-1-phosphate isomerase</fullName>
        <shortName evidence="2">M1Pi</shortName>
        <shortName evidence="2">MTR-1-P isomerase</shortName>
        <ecNumber evidence="2">5.3.1.23</ecNumber>
    </recommendedName>
    <alternativeName>
        <fullName evidence="2">S-methyl-5-thioribose-1-phosphate isomerase</fullName>
    </alternativeName>
</protein>
<feature type="binding site" evidence="2">
    <location>
        <begin position="249"/>
        <end position="250"/>
    </location>
    <ligand>
        <name>substrate</name>
    </ligand>
</feature>
<dbReference type="EMBL" id="NJBO01000007">
    <property type="protein sequence ID" value="TKJ42955.1"/>
    <property type="molecule type" value="Genomic_DNA"/>
</dbReference>
<organism evidence="3 4">
    <name type="scientific">candidate division TA06 bacterium B3_TA06</name>
    <dbReference type="NCBI Taxonomy" id="2012487"/>
    <lineage>
        <taxon>Bacteria</taxon>
        <taxon>Bacteria division TA06</taxon>
    </lineage>
</organism>
<feature type="binding site" evidence="2">
    <location>
        <begin position="62"/>
        <end position="64"/>
    </location>
    <ligand>
        <name>substrate</name>
    </ligand>
</feature>
<comment type="catalytic activity">
    <reaction evidence="2">
        <text>5-(methylsulfanyl)-alpha-D-ribose 1-phosphate = 5-(methylsulfanyl)-D-ribulose 1-phosphate</text>
        <dbReference type="Rhea" id="RHEA:19989"/>
        <dbReference type="ChEBI" id="CHEBI:58533"/>
        <dbReference type="ChEBI" id="CHEBI:58548"/>
        <dbReference type="EC" id="5.3.1.23"/>
    </reaction>
</comment>
<dbReference type="Gene3D" id="3.40.50.10470">
    <property type="entry name" value="Translation initiation factor eif-2b, domain 2"/>
    <property type="match status" value="1"/>
</dbReference>
<keyword evidence="1 2" id="KW-0413">Isomerase</keyword>
<feature type="active site" description="Proton donor" evidence="2">
    <location>
        <position position="239"/>
    </location>
</feature>
<comment type="similarity">
    <text evidence="2">Belongs to the EIF-2B alpha/beta/delta subunits family. MtnA subfamily.</text>
</comment>
<dbReference type="UniPathway" id="UPA00904">
    <property type="reaction ID" value="UER00874"/>
</dbReference>
<accession>A0A532V6Y0</accession>
<dbReference type="InterPro" id="IPR005251">
    <property type="entry name" value="IF-M1Pi"/>
</dbReference>
<evidence type="ECO:0000256" key="1">
    <source>
        <dbReference type="ARBA" id="ARBA00023235"/>
    </source>
</evidence>
<dbReference type="Pfam" id="PF01008">
    <property type="entry name" value="IF-2B"/>
    <property type="match status" value="1"/>
</dbReference>